<protein>
    <submittedName>
        <fullName evidence="11">Oligopeptide transporter OPT superfamily</fullName>
    </submittedName>
</protein>
<dbReference type="EMBL" id="CP023325">
    <property type="protein sequence ID" value="ATY65235.1"/>
    <property type="molecule type" value="Genomic_DNA"/>
</dbReference>
<feature type="transmembrane region" description="Helical" evidence="10">
    <location>
        <begin position="845"/>
        <end position="870"/>
    </location>
</feature>
<feature type="transmembrane region" description="Helical" evidence="10">
    <location>
        <begin position="766"/>
        <end position="786"/>
    </location>
</feature>
<evidence type="ECO:0000256" key="10">
    <source>
        <dbReference type="SAM" id="Phobius"/>
    </source>
</evidence>
<gene>
    <name evidence="11" type="ORF">A9K55_004270</name>
</gene>
<feature type="transmembrane region" description="Helical" evidence="10">
    <location>
        <begin position="817"/>
        <end position="833"/>
    </location>
</feature>
<evidence type="ECO:0000256" key="8">
    <source>
        <dbReference type="ARBA" id="ARBA00023136"/>
    </source>
</evidence>
<dbReference type="Proteomes" id="UP000323067">
    <property type="component" value="Chromosome v"/>
</dbReference>
<feature type="transmembrane region" description="Helical" evidence="10">
    <location>
        <begin position="175"/>
        <end position="195"/>
    </location>
</feature>
<feature type="transmembrane region" description="Helical" evidence="10">
    <location>
        <begin position="700"/>
        <end position="722"/>
    </location>
</feature>
<feature type="transmembrane region" description="Helical" evidence="10">
    <location>
        <begin position="288"/>
        <end position="306"/>
    </location>
</feature>
<proteinExistence type="inferred from homology"/>
<feature type="transmembrane region" description="Helical" evidence="10">
    <location>
        <begin position="431"/>
        <end position="452"/>
    </location>
</feature>
<dbReference type="PANTHER" id="PTHR22601">
    <property type="entry name" value="ISP4 LIKE PROTEIN"/>
    <property type="match status" value="1"/>
</dbReference>
<dbReference type="GO" id="GO:0016020">
    <property type="term" value="C:membrane"/>
    <property type="evidence" value="ECO:0007669"/>
    <property type="project" value="UniProtKB-SubCell"/>
</dbReference>
<keyword evidence="7 10" id="KW-1133">Transmembrane helix</keyword>
<dbReference type="InterPro" id="IPR004813">
    <property type="entry name" value="OPT"/>
</dbReference>
<keyword evidence="6" id="KW-0653">Protein transport</keyword>
<dbReference type="NCBIfam" id="TIGR00728">
    <property type="entry name" value="OPT_sfam"/>
    <property type="match status" value="1"/>
</dbReference>
<evidence type="ECO:0000256" key="2">
    <source>
        <dbReference type="ARBA" id="ARBA00008807"/>
    </source>
</evidence>
<reference evidence="11 12" key="1">
    <citation type="journal article" date="2017" name="BMC Genomics">
        <title>Chromosome level assembly and secondary metabolite potential of the parasitic fungus Cordyceps militaris.</title>
        <authorList>
            <person name="Kramer G.J."/>
            <person name="Nodwell J.R."/>
        </authorList>
    </citation>
    <scope>NUCLEOTIDE SEQUENCE [LARGE SCALE GENOMIC DNA]</scope>
    <source>
        <strain evidence="11 12">ATCC 34164</strain>
    </source>
</reference>
<feature type="transmembrane region" description="Helical" evidence="10">
    <location>
        <begin position="618"/>
        <end position="642"/>
    </location>
</feature>
<organism evidence="11 12">
    <name type="scientific">Cordyceps militaris</name>
    <name type="common">Caterpillar fungus</name>
    <name type="synonym">Clavaria militaris</name>
    <dbReference type="NCBI Taxonomy" id="73501"/>
    <lineage>
        <taxon>Eukaryota</taxon>
        <taxon>Fungi</taxon>
        <taxon>Dikarya</taxon>
        <taxon>Ascomycota</taxon>
        <taxon>Pezizomycotina</taxon>
        <taxon>Sordariomycetes</taxon>
        <taxon>Hypocreomycetidae</taxon>
        <taxon>Hypocreales</taxon>
        <taxon>Cordycipitaceae</taxon>
        <taxon>Cordyceps</taxon>
    </lineage>
</organism>
<keyword evidence="4 10" id="KW-0812">Transmembrane</keyword>
<dbReference type="AlphaFoldDB" id="A0A2H4SQ54"/>
<evidence type="ECO:0000256" key="6">
    <source>
        <dbReference type="ARBA" id="ARBA00022927"/>
    </source>
</evidence>
<dbReference type="OrthoDB" id="9986677at2759"/>
<accession>A0A2H4SQ54</accession>
<feature type="transmembrane region" description="Helical" evidence="10">
    <location>
        <begin position="734"/>
        <end position="754"/>
    </location>
</feature>
<dbReference type="NCBIfam" id="TIGR00727">
    <property type="entry name" value="ISP4_OPT"/>
    <property type="match status" value="1"/>
</dbReference>
<evidence type="ECO:0000256" key="9">
    <source>
        <dbReference type="SAM" id="MobiDB-lite"/>
    </source>
</evidence>
<dbReference type="VEuPathDB" id="FungiDB:A9K55_004270"/>
<feature type="transmembrane region" description="Helical" evidence="10">
    <location>
        <begin position="355"/>
        <end position="376"/>
    </location>
</feature>
<evidence type="ECO:0000313" key="12">
    <source>
        <dbReference type="Proteomes" id="UP000323067"/>
    </source>
</evidence>
<keyword evidence="8 10" id="KW-0472">Membrane</keyword>
<feature type="region of interest" description="Disordered" evidence="9">
    <location>
        <begin position="1"/>
        <end position="25"/>
    </location>
</feature>
<sequence length="914" mass="103186">MARSVNEPREITSQDANNGGVLGEKRDVMTEVHYDDELERTQTFEGHLNATEDDILEAKEVAASMSLETVQKMMRNVILIHDGDPNFPFVTLQKIKEFLGKLPIHPPPPPVPAYQPFTHPPQTAKEDIADNSEKHERLIQEMKLEAALITNNSPYAEVRAVVDNHDDATLPVSTIRAWTIGILFSVFLAFVNQLFSIRYPSIRFDTNVAQLLAYPLGKAWERWMPRADIRLPFGRGLTIPLNPGRFNKKEHMLIAIMANTSRSVPYTAYIVWVQVLPQYFNQAYARSFGYMFCNAFATNFIGYGLAGLTRKFLVYPSYCVWPSSLVTISLNSALHNEENHSVLGPFKKMWNISRYNFFLATFAAMFVYFWFPNYIFSVLSYFSWMTWIAPDNLHLEIWTGMKNGLGLFNPVPTFDWNIICFTTDPLMIPSFATFNAVGGMFITGFLIAAVWYTNTWNTGYLPIVSNRLYDHHGKLYNVSRTLDAHGMYDEAKYKAYSAAYMTAGNSLVYGFFFAVYAAIVTHVILYHRYELVMGFKNLWHGLKWTKKKGSATNTTATVDGAADDTIRANEGQYQDVHNRLMAAYPEVSEWWYFGVLVISIVFGIVGISVWPTYTSVGVVFYGILLCLIFVIPVGIVAAMTGIEVTLNVLAEFIGGMIVEGNALAMNFFKSYGYVTCAHAVSFATDLKIAHYVKIPPRITFAGQLVATLISTLVCTGVLKFQIELKNVCQENAPMRFLCPGPNTFFTASVLWGTIGPIKVFGKDGQYRWLLLGFPIGILLVLACWGLKRAMPNNRALRQIHIVAAIAGSLHWTPYSFSFAWGAVPVAWFSWIYIRSRYLAFWSKYNFVLSASLSAAIAISAIVMIFSVQWAEKEIEWWGNSQASVGCEKKACTLHHLAQGERFYPWWDSSKIPAP</sequence>
<feature type="transmembrane region" description="Helical" evidence="10">
    <location>
        <begin position="312"/>
        <end position="334"/>
    </location>
</feature>
<dbReference type="VEuPathDB" id="FungiDB:CCM_04395"/>
<evidence type="ECO:0000256" key="7">
    <source>
        <dbReference type="ARBA" id="ARBA00022989"/>
    </source>
</evidence>
<evidence type="ECO:0000256" key="5">
    <source>
        <dbReference type="ARBA" id="ARBA00022856"/>
    </source>
</evidence>
<evidence type="ECO:0000313" key="11">
    <source>
        <dbReference type="EMBL" id="ATY65235.1"/>
    </source>
</evidence>
<dbReference type="InterPro" id="IPR004648">
    <property type="entry name" value="Oligpept_transpt"/>
</dbReference>
<comment type="similarity">
    <text evidence="2">Belongs to the oligopeptide OPT transporter family.</text>
</comment>
<feature type="transmembrane region" description="Helical" evidence="10">
    <location>
        <begin position="590"/>
        <end position="611"/>
    </location>
</feature>
<keyword evidence="5" id="KW-0571">Peptide transport</keyword>
<dbReference type="GO" id="GO:0035673">
    <property type="term" value="F:oligopeptide transmembrane transporter activity"/>
    <property type="evidence" value="ECO:0007669"/>
    <property type="project" value="InterPro"/>
</dbReference>
<feature type="compositionally biased region" description="Basic and acidic residues" evidence="9">
    <location>
        <begin position="1"/>
        <end position="12"/>
    </location>
</feature>
<evidence type="ECO:0000256" key="1">
    <source>
        <dbReference type="ARBA" id="ARBA00004141"/>
    </source>
</evidence>
<feature type="transmembrane region" description="Helical" evidence="10">
    <location>
        <begin position="507"/>
        <end position="529"/>
    </location>
</feature>
<dbReference type="Pfam" id="PF03169">
    <property type="entry name" value="OPT"/>
    <property type="match status" value="1"/>
</dbReference>
<keyword evidence="3" id="KW-0813">Transport</keyword>
<comment type="subcellular location">
    <subcellularLocation>
        <location evidence="1">Membrane</location>
        <topology evidence="1">Multi-pass membrane protein</topology>
    </subcellularLocation>
</comment>
<dbReference type="GO" id="GO:0015031">
    <property type="term" value="P:protein transport"/>
    <property type="evidence" value="ECO:0007669"/>
    <property type="project" value="UniProtKB-KW"/>
</dbReference>
<evidence type="ECO:0000256" key="3">
    <source>
        <dbReference type="ARBA" id="ARBA00022448"/>
    </source>
</evidence>
<name>A0A2H4SQ54_CORMI</name>
<evidence type="ECO:0000256" key="4">
    <source>
        <dbReference type="ARBA" id="ARBA00022692"/>
    </source>
</evidence>